<dbReference type="Proteomes" id="UP001500729">
    <property type="component" value="Unassembled WGS sequence"/>
</dbReference>
<dbReference type="RefSeq" id="WP_011874196.1">
    <property type="nucleotide sequence ID" value="NZ_BAAAGS010000006.1"/>
</dbReference>
<gene>
    <name evidence="2" type="ORF">GCM10009533_13190</name>
</gene>
<evidence type="ECO:0000256" key="1">
    <source>
        <dbReference type="SAM" id="MobiDB-lite"/>
    </source>
</evidence>
<reference evidence="3" key="1">
    <citation type="journal article" date="2019" name="Int. J. Syst. Evol. Microbiol.">
        <title>The Global Catalogue of Microorganisms (GCM) 10K type strain sequencing project: providing services to taxonomists for standard genome sequencing and annotation.</title>
        <authorList>
            <consortium name="The Broad Institute Genomics Platform"/>
            <consortium name="The Broad Institute Genome Sequencing Center for Infectious Disease"/>
            <person name="Wu L."/>
            <person name="Ma J."/>
        </authorList>
    </citation>
    <scope>NUCLEOTIDE SEQUENCE [LARGE SCALE GENOMIC DNA]</scope>
    <source>
        <strain evidence="3">JCM 10303</strain>
    </source>
</reference>
<proteinExistence type="predicted"/>
<comment type="caution">
    <text evidence="2">The sequence shown here is derived from an EMBL/GenBank/DDBJ whole genome shotgun (WGS) entry which is preliminary data.</text>
</comment>
<keyword evidence="3" id="KW-1185">Reference proteome</keyword>
<name>A0ABP3M8R0_SACER</name>
<organism evidence="2 3">
    <name type="scientific">Saccharopolyspora erythraea</name>
    <name type="common">Streptomyces erythraeus</name>
    <dbReference type="NCBI Taxonomy" id="1836"/>
    <lineage>
        <taxon>Bacteria</taxon>
        <taxon>Bacillati</taxon>
        <taxon>Actinomycetota</taxon>
        <taxon>Actinomycetes</taxon>
        <taxon>Pseudonocardiales</taxon>
        <taxon>Pseudonocardiaceae</taxon>
        <taxon>Saccharopolyspora</taxon>
    </lineage>
</organism>
<feature type="region of interest" description="Disordered" evidence="1">
    <location>
        <begin position="373"/>
        <end position="397"/>
    </location>
</feature>
<evidence type="ECO:0000313" key="3">
    <source>
        <dbReference type="Proteomes" id="UP001500729"/>
    </source>
</evidence>
<protein>
    <submittedName>
        <fullName evidence="2">Uncharacterized protein</fullName>
    </submittedName>
</protein>
<dbReference type="EMBL" id="BAAAGS010000006">
    <property type="protein sequence ID" value="GAA0515551.1"/>
    <property type="molecule type" value="Genomic_DNA"/>
</dbReference>
<accession>A0ABP3M8R0</accession>
<evidence type="ECO:0000313" key="2">
    <source>
        <dbReference type="EMBL" id="GAA0515551.1"/>
    </source>
</evidence>
<sequence length="546" mass="58616">MVGQSTLGRDLYVAEATIRAGVQYAEANRRELVSDQIARFRRGWAGDPQPEIPDGFVPGFGPEDRYRVEFPRAYVIPVGGGQRSDASAARLVDHRVANDVRVGRARTGFRLAGRHYPAGSYVVDMHQPKRGLANVILADGADISADVPRLYDISGWSHRLLWGASVDVSRTDAPRVPTTPVAVAAPTGGVDAAPGQDLLIRLLDGKDVRAVNDLLGEGFALHRREDGTVVVPAAARQAAAERLGVRFTAAPGGQRGPVMRKPVIAAAVSPDELATLREMGFEVRPVSTDVLNAGFDLTRVDGLFVSAGLVYSELSAQARAPVDAFLARGGVVTRGAGGARFNAETGLLPARAIAGRDDANGVVAVTNAATAIGSGAPEPPSSTRRCGSPSWGPAWRPSSATRRAIRWWRATGCPRRTGTGRRRRRVRPRWSRECPSAARDPCSSEPNRCSGATPRACTRRSGGRCSGRWAERAAVCGECSPRVRRCSQGQPPPAEGYGPVMGAAFTSRAGFDSLGCPRARWDVTWRERPWTATRYRRRRSHPSRTG</sequence>